<gene>
    <name evidence="2" type="ORF">ACFOEN_10310</name>
</gene>
<keyword evidence="3" id="KW-1185">Reference proteome</keyword>
<sequence>MKLLVLGGSRFVGRHIVQAALQAGDEVTVFNRGQSGTGLFADVRQLIGDRRGDLSALASGQWDAVIDTCGYLPGEVRASTAALAGRVQRYAFISTISVYASFAAPNHEGSPLGQTDTPGTTTVDANTYGPLKALCEQAVTDAFGDAALIIRPGLVVGPHDPTQRFTYWPARVERASDFDPILAPGAPEDPIQCIDVRDLAAFTLHALRTGASGGAFNAASAPGQFSIGALLASCAAATSRQPRFVWADSEALAEHGIAAWTDMPVWAAPAGDTAGLALTDTARAQAAGLAIRPLLQTVLDTLQWLHSLPAAERAITKAGLSAEREAAVLAAAGIE</sequence>
<dbReference type="PANTHER" id="PTHR48079:SF6">
    <property type="entry name" value="NAD(P)-BINDING DOMAIN-CONTAINING PROTEIN-RELATED"/>
    <property type="match status" value="1"/>
</dbReference>
<dbReference type="InterPro" id="IPR051783">
    <property type="entry name" value="NAD(P)-dependent_oxidoreduct"/>
</dbReference>
<evidence type="ECO:0000259" key="1">
    <source>
        <dbReference type="Pfam" id="PF01370"/>
    </source>
</evidence>
<comment type="caution">
    <text evidence="2">The sequence shown here is derived from an EMBL/GenBank/DDBJ whole genome shotgun (WGS) entry which is preliminary data.</text>
</comment>
<evidence type="ECO:0000313" key="3">
    <source>
        <dbReference type="Proteomes" id="UP001595556"/>
    </source>
</evidence>
<dbReference type="RefSeq" id="WP_377303612.1">
    <property type="nucleotide sequence ID" value="NZ_CP180191.1"/>
</dbReference>
<dbReference type="InterPro" id="IPR001509">
    <property type="entry name" value="Epimerase_deHydtase"/>
</dbReference>
<evidence type="ECO:0000313" key="2">
    <source>
        <dbReference type="EMBL" id="MFC3148034.1"/>
    </source>
</evidence>
<dbReference type="Pfam" id="PF01370">
    <property type="entry name" value="Epimerase"/>
    <property type="match status" value="1"/>
</dbReference>
<dbReference type="EMBL" id="JBHRTI010000004">
    <property type="protein sequence ID" value="MFC3148034.1"/>
    <property type="molecule type" value="Genomic_DNA"/>
</dbReference>
<dbReference type="Gene3D" id="3.40.50.720">
    <property type="entry name" value="NAD(P)-binding Rossmann-like Domain"/>
    <property type="match status" value="1"/>
</dbReference>
<organism evidence="2 3">
    <name type="scientific">Piscinibacterium candidicorallinum</name>
    <dbReference type="NCBI Taxonomy" id="1793872"/>
    <lineage>
        <taxon>Bacteria</taxon>
        <taxon>Pseudomonadati</taxon>
        <taxon>Pseudomonadota</taxon>
        <taxon>Betaproteobacteria</taxon>
        <taxon>Burkholderiales</taxon>
        <taxon>Piscinibacterium</taxon>
    </lineage>
</organism>
<reference evidence="3" key="1">
    <citation type="journal article" date="2019" name="Int. J. Syst. Evol. Microbiol.">
        <title>The Global Catalogue of Microorganisms (GCM) 10K type strain sequencing project: providing services to taxonomists for standard genome sequencing and annotation.</title>
        <authorList>
            <consortium name="The Broad Institute Genomics Platform"/>
            <consortium name="The Broad Institute Genome Sequencing Center for Infectious Disease"/>
            <person name="Wu L."/>
            <person name="Ma J."/>
        </authorList>
    </citation>
    <scope>NUCLEOTIDE SEQUENCE [LARGE SCALE GENOMIC DNA]</scope>
    <source>
        <strain evidence="3">KCTC 52168</strain>
    </source>
</reference>
<dbReference type="Proteomes" id="UP001595556">
    <property type="component" value="Unassembled WGS sequence"/>
</dbReference>
<protein>
    <submittedName>
        <fullName evidence="2">NAD-dependent epimerase/dehydratase family protein</fullName>
    </submittedName>
</protein>
<dbReference type="PANTHER" id="PTHR48079">
    <property type="entry name" value="PROTEIN YEEZ"/>
    <property type="match status" value="1"/>
</dbReference>
<feature type="domain" description="NAD-dependent epimerase/dehydratase" evidence="1">
    <location>
        <begin position="77"/>
        <end position="218"/>
    </location>
</feature>
<dbReference type="SUPFAM" id="SSF51735">
    <property type="entry name" value="NAD(P)-binding Rossmann-fold domains"/>
    <property type="match status" value="1"/>
</dbReference>
<dbReference type="InterPro" id="IPR036291">
    <property type="entry name" value="NAD(P)-bd_dom_sf"/>
</dbReference>
<name>A0ABV7H2A2_9BURK</name>
<proteinExistence type="predicted"/>
<accession>A0ABV7H2A2</accession>